<reference evidence="2 3" key="1">
    <citation type="submission" date="2020-05" db="EMBL/GenBank/DDBJ databases">
        <title>Draft Genome Sequences of Sphingomonas sp. Isolated from the International Space Station.</title>
        <authorList>
            <person name="Bijlani S."/>
            <person name="Singh N.K."/>
            <person name="Mason C.E."/>
            <person name="Wang C.C."/>
            <person name="Venkateswaran K."/>
        </authorList>
    </citation>
    <scope>NUCLEOTIDE SEQUENCE [LARGE SCALE GENOMIC DNA]</scope>
    <source>
        <strain evidence="2 3">FKI-L5-BR-P1</strain>
    </source>
</reference>
<proteinExistence type="predicted"/>
<evidence type="ECO:0000313" key="3">
    <source>
        <dbReference type="Proteomes" id="UP000550136"/>
    </source>
</evidence>
<evidence type="ECO:0000313" key="2">
    <source>
        <dbReference type="EMBL" id="NNG59768.1"/>
    </source>
</evidence>
<name>A0A7Y2PFC8_SPHPI</name>
<feature type="signal peptide" evidence="1">
    <location>
        <begin position="1"/>
        <end position="23"/>
    </location>
</feature>
<feature type="chain" id="PRO_5031085328" description="Secreted protein" evidence="1">
    <location>
        <begin position="24"/>
        <end position="59"/>
    </location>
</feature>
<dbReference type="AlphaFoldDB" id="A0A7Y2PFC8"/>
<dbReference type="Proteomes" id="UP000550136">
    <property type="component" value="Unassembled WGS sequence"/>
</dbReference>
<evidence type="ECO:0000256" key="1">
    <source>
        <dbReference type="SAM" id="SignalP"/>
    </source>
</evidence>
<organism evidence="2 3">
    <name type="scientific">Sphingomonas paucimobilis</name>
    <name type="common">Pseudomonas paucimobilis</name>
    <dbReference type="NCBI Taxonomy" id="13689"/>
    <lineage>
        <taxon>Bacteria</taxon>
        <taxon>Pseudomonadati</taxon>
        <taxon>Pseudomonadota</taxon>
        <taxon>Alphaproteobacteria</taxon>
        <taxon>Sphingomonadales</taxon>
        <taxon>Sphingomonadaceae</taxon>
        <taxon>Sphingomonas</taxon>
    </lineage>
</organism>
<accession>A0A7Y2PFC8</accession>
<keyword evidence="1" id="KW-0732">Signal</keyword>
<protein>
    <recommendedName>
        <fullName evidence="4">Secreted protein</fullName>
    </recommendedName>
</protein>
<dbReference type="RefSeq" id="WP_007404672.1">
    <property type="nucleotide sequence ID" value="NZ_JABEOU010000064.1"/>
</dbReference>
<gene>
    <name evidence="2" type="ORF">HKX06_20720</name>
</gene>
<comment type="caution">
    <text evidence="2">The sequence shown here is derived from an EMBL/GenBank/DDBJ whole genome shotgun (WGS) entry which is preliminary data.</text>
</comment>
<dbReference type="EMBL" id="JABEOU010000064">
    <property type="protein sequence ID" value="NNG59768.1"/>
    <property type="molecule type" value="Genomic_DNA"/>
</dbReference>
<evidence type="ECO:0008006" key="4">
    <source>
        <dbReference type="Google" id="ProtNLM"/>
    </source>
</evidence>
<sequence length="59" mass="5972">MKRIALLATILSSLAVPSTAIHAATTPTVSKQAVCIPVIVDAGDGPVEGVLCFPQDGQV</sequence>